<gene>
    <name evidence="1" type="ordered locus">Os12g0495525</name>
    <name evidence="1" type="ORF">OSNPB_120495525</name>
</gene>
<evidence type="ECO:0000313" key="1">
    <source>
        <dbReference type="EMBL" id="BAT17219.1"/>
    </source>
</evidence>
<organism evidence="1 2">
    <name type="scientific">Oryza sativa subsp. japonica</name>
    <name type="common">Rice</name>
    <dbReference type="NCBI Taxonomy" id="39947"/>
    <lineage>
        <taxon>Eukaryota</taxon>
        <taxon>Viridiplantae</taxon>
        <taxon>Streptophyta</taxon>
        <taxon>Embryophyta</taxon>
        <taxon>Tracheophyta</taxon>
        <taxon>Spermatophyta</taxon>
        <taxon>Magnoliopsida</taxon>
        <taxon>Liliopsida</taxon>
        <taxon>Poales</taxon>
        <taxon>Poaceae</taxon>
        <taxon>BOP clade</taxon>
        <taxon>Oryzoideae</taxon>
        <taxon>Oryzeae</taxon>
        <taxon>Oryzinae</taxon>
        <taxon>Oryza</taxon>
        <taxon>Oryza sativa</taxon>
    </lineage>
</organism>
<dbReference type="Gramene" id="Os12t0495525-00">
    <property type="protein sequence ID" value="Os12t0495525-00"/>
    <property type="gene ID" value="Os12g0495525"/>
</dbReference>
<dbReference type="Proteomes" id="UP000059680">
    <property type="component" value="Chromosome 12"/>
</dbReference>
<dbReference type="PaxDb" id="39947-A0A0P0YAD6"/>
<sequence>MAMKSRRIPMLIFRRMQRMTALCRS</sequence>
<evidence type="ECO:0000313" key="2">
    <source>
        <dbReference type="Proteomes" id="UP000059680"/>
    </source>
</evidence>
<protein>
    <submittedName>
        <fullName evidence="1">Os12g0495525 protein</fullName>
    </submittedName>
</protein>
<reference evidence="1 2" key="3">
    <citation type="journal article" date="2013" name="Rice">
        <title>Improvement of the Oryza sativa Nipponbare reference genome using next generation sequence and optical map data.</title>
        <authorList>
            <person name="Kawahara Y."/>
            <person name="de la Bastide M."/>
            <person name="Hamilton J.P."/>
            <person name="Kanamori H."/>
            <person name="McCombie W.R."/>
            <person name="Ouyang S."/>
            <person name="Schwartz D.C."/>
            <person name="Tanaka T."/>
            <person name="Wu J."/>
            <person name="Zhou S."/>
            <person name="Childs K.L."/>
            <person name="Davidson R.M."/>
            <person name="Lin H."/>
            <person name="Quesada-Ocampo L."/>
            <person name="Vaillancourt B."/>
            <person name="Sakai H."/>
            <person name="Lee S.S."/>
            <person name="Kim J."/>
            <person name="Numa H."/>
            <person name="Itoh T."/>
            <person name="Buell C.R."/>
            <person name="Matsumoto T."/>
        </authorList>
    </citation>
    <scope>NUCLEOTIDE SEQUENCE [LARGE SCALE GENOMIC DNA]</scope>
    <source>
        <strain evidence="2">cv. Nipponbare</strain>
    </source>
</reference>
<dbReference type="AlphaFoldDB" id="A0A0P0YAD6"/>
<reference evidence="1 2" key="2">
    <citation type="journal article" date="2013" name="Plant Cell Physiol.">
        <title>Rice Annotation Project Database (RAP-DB): an integrative and interactive database for rice genomics.</title>
        <authorList>
            <person name="Sakai H."/>
            <person name="Lee S.S."/>
            <person name="Tanaka T."/>
            <person name="Numa H."/>
            <person name="Kim J."/>
            <person name="Kawahara Y."/>
            <person name="Wakimoto H."/>
            <person name="Yang C.C."/>
            <person name="Iwamoto M."/>
            <person name="Abe T."/>
            <person name="Yamada Y."/>
            <person name="Muto A."/>
            <person name="Inokuchi H."/>
            <person name="Ikemura T."/>
            <person name="Matsumoto T."/>
            <person name="Sasaki T."/>
            <person name="Itoh T."/>
        </authorList>
    </citation>
    <scope>NUCLEOTIDE SEQUENCE [LARGE SCALE GENOMIC DNA]</scope>
    <source>
        <strain evidence="2">cv. Nipponbare</strain>
    </source>
</reference>
<proteinExistence type="predicted"/>
<dbReference type="EMBL" id="AP014968">
    <property type="protein sequence ID" value="BAT17219.1"/>
    <property type="molecule type" value="Genomic_DNA"/>
</dbReference>
<keyword evidence="2" id="KW-1185">Reference proteome</keyword>
<dbReference type="InParanoid" id="A0A0P0YAD6"/>
<accession>A0A0P0YAD6</accession>
<reference evidence="2" key="1">
    <citation type="journal article" date="2005" name="Nature">
        <title>The map-based sequence of the rice genome.</title>
        <authorList>
            <consortium name="International rice genome sequencing project (IRGSP)"/>
            <person name="Matsumoto T."/>
            <person name="Wu J."/>
            <person name="Kanamori H."/>
            <person name="Katayose Y."/>
            <person name="Fujisawa M."/>
            <person name="Namiki N."/>
            <person name="Mizuno H."/>
            <person name="Yamamoto K."/>
            <person name="Antonio B.A."/>
            <person name="Baba T."/>
            <person name="Sakata K."/>
            <person name="Nagamura Y."/>
            <person name="Aoki H."/>
            <person name="Arikawa K."/>
            <person name="Arita K."/>
            <person name="Bito T."/>
            <person name="Chiden Y."/>
            <person name="Fujitsuka N."/>
            <person name="Fukunaka R."/>
            <person name="Hamada M."/>
            <person name="Harada C."/>
            <person name="Hayashi A."/>
            <person name="Hijishita S."/>
            <person name="Honda M."/>
            <person name="Hosokawa S."/>
            <person name="Ichikawa Y."/>
            <person name="Idonuma A."/>
            <person name="Iijima M."/>
            <person name="Ikeda M."/>
            <person name="Ikeno M."/>
            <person name="Ito K."/>
            <person name="Ito S."/>
            <person name="Ito T."/>
            <person name="Ito Y."/>
            <person name="Ito Y."/>
            <person name="Iwabuchi A."/>
            <person name="Kamiya K."/>
            <person name="Karasawa W."/>
            <person name="Kurita K."/>
            <person name="Katagiri S."/>
            <person name="Kikuta A."/>
            <person name="Kobayashi H."/>
            <person name="Kobayashi N."/>
            <person name="Machita K."/>
            <person name="Maehara T."/>
            <person name="Masukawa M."/>
            <person name="Mizubayashi T."/>
            <person name="Mukai Y."/>
            <person name="Nagasaki H."/>
            <person name="Nagata Y."/>
            <person name="Naito S."/>
            <person name="Nakashima M."/>
            <person name="Nakama Y."/>
            <person name="Nakamichi Y."/>
            <person name="Nakamura M."/>
            <person name="Meguro A."/>
            <person name="Negishi M."/>
            <person name="Ohta I."/>
            <person name="Ohta T."/>
            <person name="Okamoto M."/>
            <person name="Ono N."/>
            <person name="Saji S."/>
            <person name="Sakaguchi M."/>
            <person name="Sakai K."/>
            <person name="Shibata M."/>
            <person name="Shimokawa T."/>
            <person name="Song J."/>
            <person name="Takazaki Y."/>
            <person name="Terasawa K."/>
            <person name="Tsugane M."/>
            <person name="Tsuji K."/>
            <person name="Ueda S."/>
            <person name="Waki K."/>
            <person name="Yamagata H."/>
            <person name="Yamamoto M."/>
            <person name="Yamamoto S."/>
            <person name="Yamane H."/>
            <person name="Yoshiki S."/>
            <person name="Yoshihara R."/>
            <person name="Yukawa K."/>
            <person name="Zhong H."/>
            <person name="Yano M."/>
            <person name="Yuan Q."/>
            <person name="Ouyang S."/>
            <person name="Liu J."/>
            <person name="Jones K.M."/>
            <person name="Gansberger K."/>
            <person name="Moffat K."/>
            <person name="Hill J."/>
            <person name="Bera J."/>
            <person name="Fadrosh D."/>
            <person name="Jin S."/>
            <person name="Johri S."/>
            <person name="Kim M."/>
            <person name="Overton L."/>
            <person name="Reardon M."/>
            <person name="Tsitrin T."/>
            <person name="Vuong H."/>
            <person name="Weaver B."/>
            <person name="Ciecko A."/>
            <person name="Tallon L."/>
            <person name="Jackson J."/>
            <person name="Pai G."/>
            <person name="Aken S.V."/>
            <person name="Utterback T."/>
            <person name="Reidmuller S."/>
            <person name="Feldblyum T."/>
            <person name="Hsiao J."/>
            <person name="Zismann V."/>
            <person name="Iobst S."/>
            <person name="de Vazeille A.R."/>
            <person name="Buell C.R."/>
            <person name="Ying K."/>
            <person name="Li Y."/>
            <person name="Lu T."/>
            <person name="Huang Y."/>
            <person name="Zhao Q."/>
            <person name="Feng Q."/>
            <person name="Zhang L."/>
            <person name="Zhu J."/>
            <person name="Weng Q."/>
            <person name="Mu J."/>
            <person name="Lu Y."/>
            <person name="Fan D."/>
            <person name="Liu Y."/>
            <person name="Guan J."/>
            <person name="Zhang Y."/>
            <person name="Yu S."/>
            <person name="Liu X."/>
            <person name="Zhang Y."/>
            <person name="Hong G."/>
            <person name="Han B."/>
            <person name="Choisne N."/>
            <person name="Demange N."/>
            <person name="Orjeda G."/>
            <person name="Samain S."/>
            <person name="Cattolico L."/>
            <person name="Pelletier E."/>
            <person name="Couloux A."/>
            <person name="Segurens B."/>
            <person name="Wincker P."/>
            <person name="D'Hont A."/>
            <person name="Scarpelli C."/>
            <person name="Weissenbach J."/>
            <person name="Salanoubat M."/>
            <person name="Quetier F."/>
            <person name="Yu Y."/>
            <person name="Kim H.R."/>
            <person name="Rambo T."/>
            <person name="Currie J."/>
            <person name="Collura K."/>
            <person name="Luo M."/>
            <person name="Yang T."/>
            <person name="Ammiraju J.S.S."/>
            <person name="Engler F."/>
            <person name="Soderlund C."/>
            <person name="Wing R.A."/>
            <person name="Palmer L.E."/>
            <person name="de la Bastide M."/>
            <person name="Spiegel L."/>
            <person name="Nascimento L."/>
            <person name="Zutavern T."/>
            <person name="O'Shaughnessy A."/>
            <person name="Dike S."/>
            <person name="Dedhia N."/>
            <person name="Preston R."/>
            <person name="Balija V."/>
            <person name="McCombie W.R."/>
            <person name="Chow T."/>
            <person name="Chen H."/>
            <person name="Chung M."/>
            <person name="Chen C."/>
            <person name="Shaw J."/>
            <person name="Wu H."/>
            <person name="Hsiao K."/>
            <person name="Chao Y."/>
            <person name="Chu M."/>
            <person name="Cheng C."/>
            <person name="Hour A."/>
            <person name="Lee P."/>
            <person name="Lin S."/>
            <person name="Lin Y."/>
            <person name="Liou J."/>
            <person name="Liu S."/>
            <person name="Hsing Y."/>
            <person name="Raghuvanshi S."/>
            <person name="Mohanty A."/>
            <person name="Bharti A.K."/>
            <person name="Gaur A."/>
            <person name="Gupta V."/>
            <person name="Kumar D."/>
            <person name="Ravi V."/>
            <person name="Vij S."/>
            <person name="Kapur A."/>
            <person name="Khurana P."/>
            <person name="Khurana P."/>
            <person name="Khurana J.P."/>
            <person name="Tyagi A.K."/>
            <person name="Gaikwad K."/>
            <person name="Singh A."/>
            <person name="Dalal V."/>
            <person name="Srivastava S."/>
            <person name="Dixit A."/>
            <person name="Pal A.K."/>
            <person name="Ghazi I.A."/>
            <person name="Yadav M."/>
            <person name="Pandit A."/>
            <person name="Bhargava A."/>
            <person name="Sureshbabu K."/>
            <person name="Batra K."/>
            <person name="Sharma T.R."/>
            <person name="Mohapatra T."/>
            <person name="Singh N.K."/>
            <person name="Messing J."/>
            <person name="Nelson A.B."/>
            <person name="Fuks G."/>
            <person name="Kavchok S."/>
            <person name="Keizer G."/>
            <person name="Linton E."/>
            <person name="Llaca V."/>
            <person name="Song R."/>
            <person name="Tanyolac B."/>
            <person name="Young S."/>
            <person name="Ho-Il K."/>
            <person name="Hahn J.H."/>
            <person name="Sangsakoo G."/>
            <person name="Vanavichit A."/>
            <person name="de Mattos Luiz.A.T."/>
            <person name="Zimmer P.D."/>
            <person name="Malone G."/>
            <person name="Dellagostin O."/>
            <person name="de Oliveira A.C."/>
            <person name="Bevan M."/>
            <person name="Bancroft I."/>
            <person name="Minx P."/>
            <person name="Cordum H."/>
            <person name="Wilson R."/>
            <person name="Cheng Z."/>
            <person name="Jin W."/>
            <person name="Jiang J."/>
            <person name="Leong S.A."/>
            <person name="Iwama H."/>
            <person name="Gojobori T."/>
            <person name="Itoh T."/>
            <person name="Niimura Y."/>
            <person name="Fujii Y."/>
            <person name="Habara T."/>
            <person name="Sakai H."/>
            <person name="Sato Y."/>
            <person name="Wilson G."/>
            <person name="Kumar K."/>
            <person name="McCouch S."/>
            <person name="Juretic N."/>
            <person name="Hoen D."/>
            <person name="Wright S."/>
            <person name="Bruskiewich R."/>
            <person name="Bureau T."/>
            <person name="Miyao A."/>
            <person name="Hirochika H."/>
            <person name="Nishikawa T."/>
            <person name="Kadowaki K."/>
            <person name="Sugiura M."/>
            <person name="Burr B."/>
            <person name="Sasaki T."/>
        </authorList>
    </citation>
    <scope>NUCLEOTIDE SEQUENCE [LARGE SCALE GENOMIC DNA]</scope>
    <source>
        <strain evidence="2">cv. Nipponbare</strain>
    </source>
</reference>
<name>A0A0P0YAD6_ORYSJ</name>